<protein>
    <submittedName>
        <fullName evidence="1">Uncharacterized protein</fullName>
    </submittedName>
</protein>
<dbReference type="EMBL" id="PSQE01000007">
    <property type="protein sequence ID" value="RHN48018.1"/>
    <property type="molecule type" value="Genomic_DNA"/>
</dbReference>
<dbReference type="Proteomes" id="UP000265566">
    <property type="component" value="Chromosome 7"/>
</dbReference>
<dbReference type="AlphaFoldDB" id="A0A396H5E9"/>
<accession>A0A396H5E9</accession>
<name>A0A396H5E9_MEDTR</name>
<gene>
    <name evidence="1" type="ORF">MtrunA17_Chr7g0259251</name>
</gene>
<sequence>MDGDQLNSWRIKVTESMIKGDFVLNFPRRISKRFLIHNSCYMKVIDQEFGVHFQCNLKSSSRDLHESLFLKVGMILLEPKKLSRVIS</sequence>
<reference evidence="1" key="1">
    <citation type="journal article" date="2018" name="Nat. Plants">
        <title>Whole-genome landscape of Medicago truncatula symbiotic genes.</title>
        <authorList>
            <person name="Pecrix Y."/>
            <person name="Gamas P."/>
            <person name="Carrere S."/>
        </authorList>
    </citation>
    <scope>NUCLEOTIDE SEQUENCE</scope>
    <source>
        <tissue evidence="1">Leaves</tissue>
    </source>
</reference>
<comment type="caution">
    <text evidence="1">The sequence shown here is derived from an EMBL/GenBank/DDBJ whole genome shotgun (WGS) entry which is preliminary data.</text>
</comment>
<proteinExistence type="predicted"/>
<dbReference type="Gramene" id="rna42686">
    <property type="protein sequence ID" value="RHN48018.1"/>
    <property type="gene ID" value="gene42686"/>
</dbReference>
<evidence type="ECO:0000313" key="1">
    <source>
        <dbReference type="EMBL" id="RHN48018.1"/>
    </source>
</evidence>
<organism evidence="1">
    <name type="scientific">Medicago truncatula</name>
    <name type="common">Barrel medic</name>
    <name type="synonym">Medicago tribuloides</name>
    <dbReference type="NCBI Taxonomy" id="3880"/>
    <lineage>
        <taxon>Eukaryota</taxon>
        <taxon>Viridiplantae</taxon>
        <taxon>Streptophyta</taxon>
        <taxon>Embryophyta</taxon>
        <taxon>Tracheophyta</taxon>
        <taxon>Spermatophyta</taxon>
        <taxon>Magnoliopsida</taxon>
        <taxon>eudicotyledons</taxon>
        <taxon>Gunneridae</taxon>
        <taxon>Pentapetalae</taxon>
        <taxon>rosids</taxon>
        <taxon>fabids</taxon>
        <taxon>Fabales</taxon>
        <taxon>Fabaceae</taxon>
        <taxon>Papilionoideae</taxon>
        <taxon>50 kb inversion clade</taxon>
        <taxon>NPAAA clade</taxon>
        <taxon>Hologalegina</taxon>
        <taxon>IRL clade</taxon>
        <taxon>Trifolieae</taxon>
        <taxon>Medicago</taxon>
    </lineage>
</organism>